<comment type="similarity">
    <text evidence="2">Belongs to the EccE family.</text>
</comment>
<keyword evidence="3" id="KW-1003">Cell membrane</keyword>
<evidence type="ECO:0000256" key="4">
    <source>
        <dbReference type="ARBA" id="ARBA00022692"/>
    </source>
</evidence>
<dbReference type="Pfam" id="PF11203">
    <property type="entry name" value="EccE"/>
    <property type="match status" value="1"/>
</dbReference>
<evidence type="ECO:0000313" key="10">
    <source>
        <dbReference type="Proteomes" id="UP000004881"/>
    </source>
</evidence>
<protein>
    <recommendedName>
        <fullName evidence="8">Type VII secretion system protein EccE domain-containing protein</fullName>
    </recommendedName>
</protein>
<dbReference type="InterPro" id="IPR050051">
    <property type="entry name" value="EccE_dom"/>
</dbReference>
<evidence type="ECO:0000256" key="1">
    <source>
        <dbReference type="ARBA" id="ARBA00004236"/>
    </source>
</evidence>
<comment type="subcellular location">
    <subcellularLocation>
        <location evidence="1">Cell membrane</location>
    </subcellularLocation>
</comment>
<evidence type="ECO:0000256" key="2">
    <source>
        <dbReference type="ARBA" id="ARBA00007759"/>
    </source>
</evidence>
<sequence>MIEGVATVERNTRGMALPTLVLIEAILAIGLVVWTVSGSVWGATALGVAVVVSAGLVHLGDRPSVFGRIVAHLSFSWARMRRDHADLAPAPFDIPLPAPNTHAAARRSTAPTTIGARWVGDTLVTVVRVDPGGPAVTYLTPGHSEMADESGQVVPLGVLAECISPYDIQLSSIEVISHGVRVWGSGVAPATYDRTLGPLSATAQRSVLVVLRLNPLDCADAVARRGGGATGALRTATVTTRRVAKRLAEQGLSTTILSAAQITAITTQLTEGATLDSLSEERDSIGVAGLRMRSAAVEPAALTAVLRDVWVNSAVSTTVTVKLRPRAAERRRRGERTTVEVSGIVRFNEFPAARRALTEWPAGLIPLDGRQFDALAASLPISTSTRLDRAVPLLAGAEADAFLASARLPAGGCGQLIGADHAGRAVATRLVGPGISTVSVAAGIHVVAQIALRAVAVGAAVRVHTDRPHRWTPVVTAVGDPSALSLAGHRTPARPGPALVIVDGVTPPSPAPDTTRMIVVAPGLGEPTDGATVGLRQNPRTPQDISLDTGDRPTLVTMVATPDEWTLIGGYPEPAAAAAPAPVRH</sequence>
<evidence type="ECO:0000256" key="6">
    <source>
        <dbReference type="ARBA" id="ARBA00023136"/>
    </source>
</evidence>
<evidence type="ECO:0000259" key="8">
    <source>
        <dbReference type="Pfam" id="PF11203"/>
    </source>
</evidence>
<evidence type="ECO:0000256" key="5">
    <source>
        <dbReference type="ARBA" id="ARBA00022989"/>
    </source>
</evidence>
<dbReference type="Proteomes" id="UP000004881">
    <property type="component" value="Unassembled WGS sequence"/>
</dbReference>
<name>A0ABQ0H9E0_9ACTN</name>
<accession>A0ABQ0H9E0</accession>
<keyword evidence="10" id="KW-1185">Reference proteome</keyword>
<dbReference type="NCBIfam" id="TIGR03923">
    <property type="entry name" value="T7SS_EccE"/>
    <property type="match status" value="1"/>
</dbReference>
<comment type="caution">
    <text evidence="9">The sequence shown here is derived from an EMBL/GenBank/DDBJ whole genome shotgun (WGS) entry which is preliminary data.</text>
</comment>
<gene>
    <name evidence="9" type="ORF">GOTRE_018_00380</name>
</gene>
<keyword evidence="6 7" id="KW-0472">Membrane</keyword>
<keyword evidence="4 7" id="KW-0812">Transmembrane</keyword>
<feature type="domain" description="Type VII secretion system protein EccE" evidence="8">
    <location>
        <begin position="201"/>
        <end position="292"/>
    </location>
</feature>
<dbReference type="InterPro" id="IPR021368">
    <property type="entry name" value="T7SS_EccE"/>
</dbReference>
<evidence type="ECO:0000256" key="3">
    <source>
        <dbReference type="ARBA" id="ARBA00022475"/>
    </source>
</evidence>
<evidence type="ECO:0000313" key="9">
    <source>
        <dbReference type="EMBL" id="GAB42511.1"/>
    </source>
</evidence>
<evidence type="ECO:0000256" key="7">
    <source>
        <dbReference type="SAM" id="Phobius"/>
    </source>
</evidence>
<feature type="transmembrane region" description="Helical" evidence="7">
    <location>
        <begin position="15"/>
        <end position="34"/>
    </location>
</feature>
<keyword evidence="5 7" id="KW-1133">Transmembrane helix</keyword>
<reference evidence="9 10" key="1">
    <citation type="submission" date="2012-02" db="EMBL/GenBank/DDBJ databases">
        <title>Whole genome shotgun sequence of Gordonia terrae NBRC 100016.</title>
        <authorList>
            <person name="Takarada H."/>
            <person name="Hosoyama A."/>
            <person name="Tsuchikane K."/>
            <person name="Katsumata H."/>
            <person name="Yamazaki S."/>
            <person name="Fujita N."/>
        </authorList>
    </citation>
    <scope>NUCLEOTIDE SEQUENCE [LARGE SCALE GENOMIC DNA]</scope>
    <source>
        <strain evidence="9 10">NBRC 100016</strain>
    </source>
</reference>
<dbReference type="EMBL" id="BAFD01000018">
    <property type="protein sequence ID" value="GAB42511.1"/>
    <property type="molecule type" value="Genomic_DNA"/>
</dbReference>
<organism evidence="9 10">
    <name type="scientific">Gordonia terrae NBRC 100016</name>
    <dbReference type="NCBI Taxonomy" id="1089454"/>
    <lineage>
        <taxon>Bacteria</taxon>
        <taxon>Bacillati</taxon>
        <taxon>Actinomycetota</taxon>
        <taxon>Actinomycetes</taxon>
        <taxon>Mycobacteriales</taxon>
        <taxon>Gordoniaceae</taxon>
        <taxon>Gordonia</taxon>
    </lineage>
</organism>
<proteinExistence type="inferred from homology"/>